<dbReference type="SUPFAM" id="SSF55785">
    <property type="entry name" value="PYP-like sensor domain (PAS domain)"/>
    <property type="match status" value="4"/>
</dbReference>
<dbReference type="InterPro" id="IPR001789">
    <property type="entry name" value="Sig_transdc_resp-reg_receiver"/>
</dbReference>
<protein>
    <recommendedName>
        <fullName evidence="2">histidine kinase</fullName>
        <ecNumber evidence="2">2.7.13.3</ecNumber>
    </recommendedName>
</protein>
<dbReference type="SMART" id="SM00387">
    <property type="entry name" value="HATPase_c"/>
    <property type="match status" value="1"/>
</dbReference>
<organism evidence="9 10">
    <name type="scientific">Nitratireductor aquimarinus</name>
    <dbReference type="NCBI Taxonomy" id="889300"/>
    <lineage>
        <taxon>Bacteria</taxon>
        <taxon>Pseudomonadati</taxon>
        <taxon>Pseudomonadota</taxon>
        <taxon>Alphaproteobacteria</taxon>
        <taxon>Hyphomicrobiales</taxon>
        <taxon>Phyllobacteriaceae</taxon>
        <taxon>Nitratireductor</taxon>
    </lineage>
</organism>
<dbReference type="InterPro" id="IPR003661">
    <property type="entry name" value="HisK_dim/P_dom"/>
</dbReference>
<dbReference type="PROSITE" id="PS50109">
    <property type="entry name" value="HIS_KIN"/>
    <property type="match status" value="1"/>
</dbReference>
<dbReference type="Gene3D" id="1.10.287.130">
    <property type="match status" value="1"/>
</dbReference>
<dbReference type="Pfam" id="PF08448">
    <property type="entry name" value="PAS_4"/>
    <property type="match status" value="1"/>
</dbReference>
<dbReference type="NCBIfam" id="TIGR00229">
    <property type="entry name" value="sensory_box"/>
    <property type="match status" value="1"/>
</dbReference>
<dbReference type="InterPro" id="IPR035965">
    <property type="entry name" value="PAS-like_dom_sf"/>
</dbReference>
<feature type="domain" description="PAS" evidence="8">
    <location>
        <begin position="14"/>
        <end position="71"/>
    </location>
</feature>
<evidence type="ECO:0000256" key="5">
    <source>
        <dbReference type="PROSITE-ProRule" id="PRU00169"/>
    </source>
</evidence>
<dbReference type="CDD" id="cd00082">
    <property type="entry name" value="HisKA"/>
    <property type="match status" value="1"/>
</dbReference>
<dbReference type="SMART" id="SM00091">
    <property type="entry name" value="PAS"/>
    <property type="match status" value="4"/>
</dbReference>
<dbReference type="Pfam" id="PF00512">
    <property type="entry name" value="HisKA"/>
    <property type="match status" value="1"/>
</dbReference>
<dbReference type="SMART" id="SM00448">
    <property type="entry name" value="REC"/>
    <property type="match status" value="2"/>
</dbReference>
<proteinExistence type="predicted"/>
<feature type="domain" description="Response regulatory" evidence="7">
    <location>
        <begin position="809"/>
        <end position="930"/>
    </location>
</feature>
<dbReference type="PROSITE" id="PS50112">
    <property type="entry name" value="PAS"/>
    <property type="match status" value="2"/>
</dbReference>
<gene>
    <name evidence="9" type="ORF">R2G56_05695</name>
</gene>
<dbReference type="InterPro" id="IPR003594">
    <property type="entry name" value="HATPase_dom"/>
</dbReference>
<feature type="domain" description="Histidine kinase" evidence="6">
    <location>
        <begin position="570"/>
        <end position="791"/>
    </location>
</feature>
<dbReference type="EMBL" id="JAWLIP010000002">
    <property type="protein sequence ID" value="MDV6225773.1"/>
    <property type="molecule type" value="Genomic_DNA"/>
</dbReference>
<name>A0ABU4AHP2_9HYPH</name>
<dbReference type="CDD" id="cd16922">
    <property type="entry name" value="HATPase_EvgS-ArcB-TorS-like"/>
    <property type="match status" value="1"/>
</dbReference>
<evidence type="ECO:0000256" key="4">
    <source>
        <dbReference type="ARBA" id="ARBA00023012"/>
    </source>
</evidence>
<dbReference type="InterPro" id="IPR036890">
    <property type="entry name" value="HATPase_C_sf"/>
</dbReference>
<evidence type="ECO:0000256" key="1">
    <source>
        <dbReference type="ARBA" id="ARBA00000085"/>
    </source>
</evidence>
<dbReference type="Pfam" id="PF12860">
    <property type="entry name" value="PAS_7"/>
    <property type="match status" value="2"/>
</dbReference>
<evidence type="ECO:0000313" key="9">
    <source>
        <dbReference type="EMBL" id="MDV6225773.1"/>
    </source>
</evidence>
<feature type="domain" description="PAS" evidence="8">
    <location>
        <begin position="292"/>
        <end position="362"/>
    </location>
</feature>
<dbReference type="Gene3D" id="3.30.450.20">
    <property type="entry name" value="PAS domain"/>
    <property type="match status" value="4"/>
</dbReference>
<evidence type="ECO:0000259" key="8">
    <source>
        <dbReference type="PROSITE" id="PS50112"/>
    </source>
</evidence>
<dbReference type="InterPro" id="IPR011006">
    <property type="entry name" value="CheY-like_superfamily"/>
</dbReference>
<dbReference type="SUPFAM" id="SSF55874">
    <property type="entry name" value="ATPase domain of HSP90 chaperone/DNA topoisomerase II/histidine kinase"/>
    <property type="match status" value="1"/>
</dbReference>
<accession>A0ABU4AHP2</accession>
<dbReference type="InterPro" id="IPR005467">
    <property type="entry name" value="His_kinase_dom"/>
</dbReference>
<dbReference type="InterPro" id="IPR004358">
    <property type="entry name" value="Sig_transdc_His_kin-like_C"/>
</dbReference>
<sequence>METGEGAGFAQRFSGDELTELLRSAAGWVWETDQQHRLVWISGEFESVTGLKPERFLGRSRITLARNAFHPVSDVEAHEALLAARKPFSQFIYDLVGGAEQCRWISVSGFPRFDERGEFLGYRGVAHNVTSTMDCLRNGANDDEGDGAPLPFRFSGADGHLTRLMAALDVTHDAFCYYDADDCLVLSNRAMIEMYAGLEDVIRPGTSFEALLWAGVTREIWSTEGLEADAWIRQVLDLRQSEEAFESVLRFHDGRWIMHREKRLVDGGRIGICTDITRLKRHEDALADALEKAKLAEAILNELPNPVFAKDQDLRFVLVNRAFKRTLGDDVPDILGKRAIDFVSPELASAFEESEQRVLDTSEDYEVEEDFEQPGIGNYRIVRKHRVETQSGKPYVVGALFDISDIRKRENDAEDARRQLAEVLESLPAGVVIYDRDDHYVLANRKLHEALPAMIPAMQPGKTLRDAVLLAHEAGYFRQSGDPDLDALYDVDPEAWIEGYLQSYQVRHRVFERSHANGRWFKAIDTRTEDGTFVGVRVDISELKQREEELRSAREEAIIADRAKSEFLANMSHEIRTPMNGVLGMAELLAKTDLSAKQKTFADIILKSGNALLNIINDILDFSKIDAGHIVLDAGPFHLGEAVGDVVTLMSSRAKEKDLELIVRVAPGLSRAVVGDVGRIRQILTNLVGNAVKFTEKGHVLVNVSGQETEDGRVDLQFSVTDTGIGIPREKLALVFEKFSQVDASSTRRHEGTGLGLAITSRLVDLMGGEIGVESVEGRGSTFWFTLTLPKATDAAPQPSAPGDVSHARVLVVDDNAVNRMILGEQMAHWGFDACVAEGAVEALNVLRVSTELGLRVDCVVVDYQMPGMNGLDMVEVIRAEPEIAHTPVVLLTSVDQSLSGFGARDLSIASHLIKPARASALLDAVVKAIHGGREEEGDGGVEVAAEPEVRSEEVEPATVISEPEPPVTAMGGIDVLVAEDNEVNQLVFRQILSEAGLSFEIVDNGRLAVEAWEHSQPHLVLMDVSMPEMNGLEATREIRRLEKVARTRVPIIGVTAHALKGDRDLCLESGMDDYLSKPISPRALMDKINSWVKCPRRNSILK</sequence>
<dbReference type="SUPFAM" id="SSF52172">
    <property type="entry name" value="CheY-like"/>
    <property type="match status" value="2"/>
</dbReference>
<evidence type="ECO:0000313" key="10">
    <source>
        <dbReference type="Proteomes" id="UP001185659"/>
    </source>
</evidence>
<dbReference type="SUPFAM" id="SSF47384">
    <property type="entry name" value="Homodimeric domain of signal transducing histidine kinase"/>
    <property type="match status" value="1"/>
</dbReference>
<dbReference type="Pfam" id="PF00072">
    <property type="entry name" value="Response_reg"/>
    <property type="match status" value="2"/>
</dbReference>
<dbReference type="PANTHER" id="PTHR45339">
    <property type="entry name" value="HYBRID SIGNAL TRANSDUCTION HISTIDINE KINASE J"/>
    <property type="match status" value="1"/>
</dbReference>
<dbReference type="SMART" id="SM00388">
    <property type="entry name" value="HisKA"/>
    <property type="match status" value="1"/>
</dbReference>
<evidence type="ECO:0000256" key="3">
    <source>
        <dbReference type="ARBA" id="ARBA00022553"/>
    </source>
</evidence>
<evidence type="ECO:0000259" key="6">
    <source>
        <dbReference type="PROSITE" id="PS50109"/>
    </source>
</evidence>
<comment type="catalytic activity">
    <reaction evidence="1">
        <text>ATP + protein L-histidine = ADP + protein N-phospho-L-histidine.</text>
        <dbReference type="EC" id="2.7.13.3"/>
    </reaction>
</comment>
<dbReference type="EC" id="2.7.13.3" evidence="2"/>
<dbReference type="PROSITE" id="PS50110">
    <property type="entry name" value="RESPONSE_REGULATORY"/>
    <property type="match status" value="2"/>
</dbReference>
<keyword evidence="10" id="KW-1185">Reference proteome</keyword>
<dbReference type="PANTHER" id="PTHR45339:SF1">
    <property type="entry name" value="HYBRID SIGNAL TRANSDUCTION HISTIDINE KINASE J"/>
    <property type="match status" value="1"/>
</dbReference>
<comment type="caution">
    <text evidence="9">The sequence shown here is derived from an EMBL/GenBank/DDBJ whole genome shotgun (WGS) entry which is preliminary data.</text>
</comment>
<feature type="modified residue" description="4-aspartylphosphate" evidence="5">
    <location>
        <position position="1024"/>
    </location>
</feature>
<dbReference type="Proteomes" id="UP001185659">
    <property type="component" value="Unassembled WGS sequence"/>
</dbReference>
<keyword evidence="4" id="KW-0902">Two-component regulatory system</keyword>
<feature type="modified residue" description="4-aspartylphosphate" evidence="5">
    <location>
        <position position="863"/>
    </location>
</feature>
<keyword evidence="3 5" id="KW-0597">Phosphoprotein</keyword>
<dbReference type="CDD" id="cd17546">
    <property type="entry name" value="REC_hyHK_CKI1_RcsC-like"/>
    <property type="match status" value="1"/>
</dbReference>
<dbReference type="Pfam" id="PF13426">
    <property type="entry name" value="PAS_9"/>
    <property type="match status" value="1"/>
</dbReference>
<dbReference type="Gene3D" id="3.40.50.2300">
    <property type="match status" value="2"/>
</dbReference>
<dbReference type="InterPro" id="IPR000014">
    <property type="entry name" value="PAS"/>
</dbReference>
<feature type="domain" description="Response regulatory" evidence="7">
    <location>
        <begin position="975"/>
        <end position="1093"/>
    </location>
</feature>
<dbReference type="CDD" id="cd00130">
    <property type="entry name" value="PAS"/>
    <property type="match status" value="1"/>
</dbReference>
<reference evidence="9 10" key="1">
    <citation type="submission" date="2023-10" db="EMBL/GenBank/DDBJ databases">
        <authorList>
            <person name="Venkata Ramana C."/>
            <person name="Sasikala C."/>
            <person name="Dhurka M."/>
        </authorList>
    </citation>
    <scope>NUCLEOTIDE SEQUENCE [LARGE SCALE GENOMIC DNA]</scope>
    <source>
        <strain evidence="9 10">KCTC 32151</strain>
    </source>
</reference>
<evidence type="ECO:0000259" key="7">
    <source>
        <dbReference type="PROSITE" id="PS50110"/>
    </source>
</evidence>
<evidence type="ECO:0000256" key="2">
    <source>
        <dbReference type="ARBA" id="ARBA00012438"/>
    </source>
</evidence>
<dbReference type="Pfam" id="PF02518">
    <property type="entry name" value="HATPase_c"/>
    <property type="match status" value="1"/>
</dbReference>
<dbReference type="Gene3D" id="3.30.565.10">
    <property type="entry name" value="Histidine kinase-like ATPase, C-terminal domain"/>
    <property type="match status" value="1"/>
</dbReference>
<dbReference type="PRINTS" id="PR00344">
    <property type="entry name" value="BCTRLSENSOR"/>
</dbReference>
<dbReference type="InterPro" id="IPR013656">
    <property type="entry name" value="PAS_4"/>
</dbReference>
<dbReference type="RefSeq" id="WP_317560714.1">
    <property type="nucleotide sequence ID" value="NZ_JAWLIP010000002.1"/>
</dbReference>
<dbReference type="InterPro" id="IPR036097">
    <property type="entry name" value="HisK_dim/P_sf"/>
</dbReference>